<feature type="disulfide bond" evidence="3">
    <location>
        <begin position="62"/>
        <end position="386"/>
    </location>
</feature>
<dbReference type="RefSeq" id="XP_002546116.1">
    <property type="nucleotide sequence ID" value="XM_002546070.1"/>
</dbReference>
<feature type="chain" id="PRO_5002955420" evidence="4">
    <location>
        <begin position="21"/>
        <end position="463"/>
    </location>
</feature>
<evidence type="ECO:0000313" key="5">
    <source>
        <dbReference type="EMBL" id="EER36158.1"/>
    </source>
</evidence>
<keyword evidence="1" id="KW-0378">Hydrolase</keyword>
<feature type="disulfide bond" evidence="3">
    <location>
        <begin position="263"/>
        <end position="276"/>
    </location>
</feature>
<keyword evidence="4" id="KW-0732">Signal</keyword>
<name>C5M4A8_CANTT</name>
<evidence type="ECO:0000256" key="4">
    <source>
        <dbReference type="SAM" id="SignalP"/>
    </source>
</evidence>
<gene>
    <name evidence="5" type="ORF">CTRG_00898</name>
</gene>
<dbReference type="Gene3D" id="3.40.50.1240">
    <property type="entry name" value="Phosphoglycerate mutase-like"/>
    <property type="match status" value="1"/>
</dbReference>
<dbReference type="eggNOG" id="KOG1382">
    <property type="taxonomic scope" value="Eukaryota"/>
</dbReference>
<feature type="signal peptide" evidence="4">
    <location>
        <begin position="1"/>
        <end position="20"/>
    </location>
</feature>
<evidence type="ECO:0000313" key="6">
    <source>
        <dbReference type="Proteomes" id="UP000002037"/>
    </source>
</evidence>
<keyword evidence="2" id="KW-0325">Glycoprotein</keyword>
<dbReference type="OrthoDB" id="6509975at2759"/>
<dbReference type="GeneID" id="8300599"/>
<dbReference type="VEuPathDB" id="FungiDB:CTRG_00898"/>
<dbReference type="SUPFAM" id="SSF53254">
    <property type="entry name" value="Phosphoglycerate mutase-like"/>
    <property type="match status" value="1"/>
</dbReference>
<organism evidence="5 6">
    <name type="scientific">Candida tropicalis (strain ATCC MYA-3404 / T1)</name>
    <name type="common">Yeast</name>
    <dbReference type="NCBI Taxonomy" id="294747"/>
    <lineage>
        <taxon>Eukaryota</taxon>
        <taxon>Fungi</taxon>
        <taxon>Dikarya</taxon>
        <taxon>Ascomycota</taxon>
        <taxon>Saccharomycotina</taxon>
        <taxon>Pichiomycetes</taxon>
        <taxon>Debaryomycetaceae</taxon>
        <taxon>Candida/Lodderomyces clade</taxon>
        <taxon>Candida</taxon>
    </lineage>
</organism>
<sequence>MVSFSGLLSTGLLLSGRSVFQDIATPEQASTDSNNIFRYLGGSAPYIQRQGYGISTDIPEGCTLEQVQLYSRHVERFPTVNGGKVLELIYEKLQNYNQTFNGDLSFLNNGYTYFVEDSSYYALSTSPQNSKSTFAGTTNALRHGATFRSRYGTLYHTNSTLPFFSSNSARVLETARYFARGFLGDEFDESNTVKFNVISEGKESGINTLTPRRGCPKYDDSVFEYISDRYNTSYLNGIAERLEKQNPGLNLTASDAYSLFDWCAYEINVRGSSPFCNIFTNKELLQFSYGDDLEKYYTDGPGNPQNKFVGGILVNASLELLKDNTNSNKIWLSFAHSVDLAVYLAALGLFDINEDLPTDYIPFPNPYSHASIAPQGARIYTEKYQCNNESYVRYLVNDAVVPISKCADGPGFSCKLDDFEDYVNDRIGGFNFTEVCGLNSSYPTEVSFYWDYKDVTYDAATKL</sequence>
<reference evidence="5 6" key="1">
    <citation type="journal article" date="2009" name="Nature">
        <title>Evolution of pathogenicity and sexual reproduction in eight Candida genomes.</title>
        <authorList>
            <person name="Butler G."/>
            <person name="Rasmussen M.D."/>
            <person name="Lin M.F."/>
            <person name="Santos M.A."/>
            <person name="Sakthikumar S."/>
            <person name="Munro C.A."/>
            <person name="Rheinbay E."/>
            <person name="Grabherr M."/>
            <person name="Forche A."/>
            <person name="Reedy J.L."/>
            <person name="Agrafioti I."/>
            <person name="Arnaud M.B."/>
            <person name="Bates S."/>
            <person name="Brown A.J."/>
            <person name="Brunke S."/>
            <person name="Costanzo M.C."/>
            <person name="Fitzpatrick D.A."/>
            <person name="de Groot P.W."/>
            <person name="Harris D."/>
            <person name="Hoyer L.L."/>
            <person name="Hube B."/>
            <person name="Klis F.M."/>
            <person name="Kodira C."/>
            <person name="Lennard N."/>
            <person name="Logue M.E."/>
            <person name="Martin R."/>
            <person name="Neiman A.M."/>
            <person name="Nikolaou E."/>
            <person name="Quail M.A."/>
            <person name="Quinn J."/>
            <person name="Santos M.C."/>
            <person name="Schmitzberger F.F."/>
            <person name="Sherlock G."/>
            <person name="Shah P."/>
            <person name="Silverstein K.A."/>
            <person name="Skrzypek M.S."/>
            <person name="Soll D."/>
            <person name="Staggs R."/>
            <person name="Stansfield I."/>
            <person name="Stumpf M.P."/>
            <person name="Sudbery P.E."/>
            <person name="Srikantha T."/>
            <person name="Zeng Q."/>
            <person name="Berman J."/>
            <person name="Berriman M."/>
            <person name="Heitman J."/>
            <person name="Gow N.A."/>
            <person name="Lorenz M.C."/>
            <person name="Birren B.W."/>
            <person name="Kellis M."/>
            <person name="Cuomo C.A."/>
        </authorList>
    </citation>
    <scope>NUCLEOTIDE SEQUENCE [LARGE SCALE GENOMIC DNA]</scope>
    <source>
        <strain evidence="6">ATCC MYA-3404 / T1</strain>
    </source>
</reference>
<dbReference type="PIRSF" id="PIRSF000894">
    <property type="entry name" value="Acid_phosphatase"/>
    <property type="match status" value="1"/>
</dbReference>
<dbReference type="STRING" id="294747.C5M4A8"/>
<dbReference type="InterPro" id="IPR016274">
    <property type="entry name" value="Histidine_acid_Pase_euk"/>
</dbReference>
<dbReference type="PANTHER" id="PTHR20963:SF18">
    <property type="entry name" value="ACID PHOSPHATASE PHO11-RELATED"/>
    <property type="match status" value="1"/>
</dbReference>
<dbReference type="InterPro" id="IPR000560">
    <property type="entry name" value="His_Pase_clade-2"/>
</dbReference>
<dbReference type="GO" id="GO:0003993">
    <property type="term" value="F:acid phosphatase activity"/>
    <property type="evidence" value="ECO:0007669"/>
    <property type="project" value="TreeGrafter"/>
</dbReference>
<keyword evidence="6" id="KW-1185">Reference proteome</keyword>
<keyword evidence="3" id="KW-1015">Disulfide bond</keyword>
<dbReference type="AlphaFoldDB" id="C5M4A8"/>
<feature type="disulfide bond" evidence="3">
    <location>
        <begin position="406"/>
        <end position="414"/>
    </location>
</feature>
<dbReference type="Pfam" id="PF00328">
    <property type="entry name" value="His_Phos_2"/>
    <property type="match status" value="1"/>
</dbReference>
<evidence type="ECO:0000256" key="3">
    <source>
        <dbReference type="PIRSR" id="PIRSR000894-2"/>
    </source>
</evidence>
<evidence type="ECO:0000256" key="2">
    <source>
        <dbReference type="ARBA" id="ARBA00023180"/>
    </source>
</evidence>
<dbReference type="EMBL" id="GG692395">
    <property type="protein sequence ID" value="EER36158.1"/>
    <property type="molecule type" value="Genomic_DNA"/>
</dbReference>
<proteinExistence type="predicted"/>
<dbReference type="PANTHER" id="PTHR20963">
    <property type="entry name" value="MULTIPLE INOSITOL POLYPHOSPHATE PHOSPHATASE-RELATED"/>
    <property type="match status" value="1"/>
</dbReference>
<dbReference type="GO" id="GO:0009277">
    <property type="term" value="C:fungal-type cell wall"/>
    <property type="evidence" value="ECO:0007669"/>
    <property type="project" value="TreeGrafter"/>
</dbReference>
<dbReference type="HOGENOM" id="CLU_020880_3_1_1"/>
<accession>C5M4A8</accession>
<dbReference type="Proteomes" id="UP000002037">
    <property type="component" value="Unassembled WGS sequence"/>
</dbReference>
<dbReference type="CDD" id="cd07061">
    <property type="entry name" value="HP_HAP_like"/>
    <property type="match status" value="1"/>
</dbReference>
<protein>
    <submittedName>
        <fullName evidence="5">Uncharacterized protein</fullName>
    </submittedName>
</protein>
<evidence type="ECO:0000256" key="1">
    <source>
        <dbReference type="ARBA" id="ARBA00022801"/>
    </source>
</evidence>
<dbReference type="InterPro" id="IPR029033">
    <property type="entry name" value="His_PPase_superfam"/>
</dbReference>
<dbReference type="KEGG" id="ctp:CTRG_00898"/>